<name>A0A7G3G5M4_9NEIS</name>
<organism evidence="2 3">
    <name type="scientific">Iodobacter fluviatilis</name>
    <dbReference type="NCBI Taxonomy" id="537"/>
    <lineage>
        <taxon>Bacteria</taxon>
        <taxon>Pseudomonadati</taxon>
        <taxon>Pseudomonadota</taxon>
        <taxon>Betaproteobacteria</taxon>
        <taxon>Neisseriales</taxon>
        <taxon>Chitinibacteraceae</taxon>
        <taxon>Iodobacter</taxon>
    </lineage>
</organism>
<dbReference type="Proteomes" id="UP000515917">
    <property type="component" value="Chromosome"/>
</dbReference>
<dbReference type="EMBL" id="CP025781">
    <property type="protein sequence ID" value="QBC42439.1"/>
    <property type="molecule type" value="Genomic_DNA"/>
</dbReference>
<evidence type="ECO:0000313" key="2">
    <source>
        <dbReference type="EMBL" id="QBC42439.1"/>
    </source>
</evidence>
<protein>
    <submittedName>
        <fullName evidence="2">Uncharacterized protein</fullName>
    </submittedName>
</protein>
<dbReference type="AlphaFoldDB" id="A0A7G3G5M4"/>
<feature type="transmembrane region" description="Helical" evidence="1">
    <location>
        <begin position="24"/>
        <end position="47"/>
    </location>
</feature>
<keyword evidence="1" id="KW-1133">Transmembrane helix</keyword>
<dbReference type="KEGG" id="ifl:C1H71_01925"/>
<evidence type="ECO:0000256" key="1">
    <source>
        <dbReference type="SAM" id="Phobius"/>
    </source>
</evidence>
<evidence type="ECO:0000313" key="3">
    <source>
        <dbReference type="Proteomes" id="UP000515917"/>
    </source>
</evidence>
<keyword evidence="3" id="KW-1185">Reference proteome</keyword>
<proteinExistence type="predicted"/>
<keyword evidence="1" id="KW-0812">Transmembrane</keyword>
<reference evidence="2 3" key="1">
    <citation type="submission" date="2018-01" db="EMBL/GenBank/DDBJ databases">
        <title>Genome sequence of Iodobacter sp. strain PCH194 isolated from Indian Trans-Himalaya.</title>
        <authorList>
            <person name="Kumar V."/>
            <person name="Thakur V."/>
            <person name="Kumar S."/>
            <person name="Singh D."/>
        </authorList>
    </citation>
    <scope>NUCLEOTIDE SEQUENCE [LARGE SCALE GENOMIC DNA]</scope>
    <source>
        <strain evidence="2 3">PCH194</strain>
    </source>
</reference>
<keyword evidence="1" id="KW-0472">Membrane</keyword>
<accession>A0A7G3G5M4</accession>
<gene>
    <name evidence="2" type="ORF">C1H71_01925</name>
</gene>
<sequence>MSLQMGSYFFQYRFRRINTARVKILLVLLALNLLLMLVFTMLIQWVMSTEVRRDADNRLAVAVQTLPMLLPPDYLHRAMAGAAVSSAEYLSIAERLNQYCQIAGIRYLYVFRLVDGHVSYMLDSAPPAELAADRYGHYQIKYQDDEGLVMAALLDGKARKGTVSNAYGKFYKLWAMPIKSRSGVDKGRHQFAGQP</sequence>
<dbReference type="RefSeq" id="WP_130105060.1">
    <property type="nucleotide sequence ID" value="NZ_CP025781.1"/>
</dbReference>